<comment type="caution">
    <text evidence="7">The sequence shown here is derived from an EMBL/GenBank/DDBJ whole genome shotgun (WGS) entry which is preliminary data.</text>
</comment>
<keyword evidence="5 6" id="KW-0472">Membrane</keyword>
<sequence>MVSTLTIVILLIVFVLFLIGAGAVWYGINLYNNLVDLKNRVDKHYADIETSLQRRNDELDGVINFAKKALDQEDLYIELAEARESAGNANTPAEQAQADQQVQQAMMNFEMRMEDHPDLDGTEEMFNQIESVRAIEADLQDKRTVYNDGVTRYNTRIEQFPYILIANQLGYDNKEQFEAEEEAKDAPDYEEALNV</sequence>
<accession>A0AAE3K5J1</accession>
<dbReference type="GO" id="GO:0016020">
    <property type="term" value="C:membrane"/>
    <property type="evidence" value="ECO:0007669"/>
    <property type="project" value="UniProtKB-SubCell"/>
</dbReference>
<evidence type="ECO:0000313" key="7">
    <source>
        <dbReference type="EMBL" id="MCL9814347.1"/>
    </source>
</evidence>
<dbReference type="Pfam" id="PF04011">
    <property type="entry name" value="LemA"/>
    <property type="match status" value="1"/>
</dbReference>
<keyword evidence="4 6" id="KW-1133">Transmembrane helix</keyword>
<proteinExistence type="inferred from homology"/>
<dbReference type="AlphaFoldDB" id="A0AAE3K5J1"/>
<dbReference type="EMBL" id="JAKRVY010000006">
    <property type="protein sequence ID" value="MCL9814347.1"/>
    <property type="molecule type" value="Genomic_DNA"/>
</dbReference>
<dbReference type="PANTHER" id="PTHR34478">
    <property type="entry name" value="PROTEIN LEMA"/>
    <property type="match status" value="1"/>
</dbReference>
<dbReference type="Gene3D" id="1.20.1440.20">
    <property type="entry name" value="LemA-like domain"/>
    <property type="match status" value="1"/>
</dbReference>
<evidence type="ECO:0000256" key="2">
    <source>
        <dbReference type="ARBA" id="ARBA00008854"/>
    </source>
</evidence>
<evidence type="ECO:0000313" key="8">
    <source>
        <dbReference type="Proteomes" id="UP001202674"/>
    </source>
</evidence>
<comment type="similarity">
    <text evidence="2">Belongs to the LemA family.</text>
</comment>
<feature type="transmembrane region" description="Helical" evidence="6">
    <location>
        <begin position="6"/>
        <end position="28"/>
    </location>
</feature>
<comment type="subcellular location">
    <subcellularLocation>
        <location evidence="1">Membrane</location>
        <topology evidence="1">Single-pass membrane protein</topology>
    </subcellularLocation>
</comment>
<dbReference type="Proteomes" id="UP001202674">
    <property type="component" value="Unassembled WGS sequence"/>
</dbReference>
<keyword evidence="3 6" id="KW-0812">Transmembrane</keyword>
<evidence type="ECO:0000256" key="4">
    <source>
        <dbReference type="ARBA" id="ARBA00022989"/>
    </source>
</evidence>
<name>A0AAE3K5J1_9EURY</name>
<keyword evidence="8" id="KW-1185">Reference proteome</keyword>
<dbReference type="RefSeq" id="WP_250597298.1">
    <property type="nucleotide sequence ID" value="NZ_JAKRVY010000006.1"/>
</dbReference>
<organism evidence="7 8">
    <name type="scientific">Natranaeroarchaeum aerophilus</name>
    <dbReference type="NCBI Taxonomy" id="2917711"/>
    <lineage>
        <taxon>Archaea</taxon>
        <taxon>Methanobacteriati</taxon>
        <taxon>Methanobacteriota</taxon>
        <taxon>Stenosarchaea group</taxon>
        <taxon>Halobacteria</taxon>
        <taxon>Halobacteriales</taxon>
        <taxon>Natronoarchaeaceae</taxon>
        <taxon>Natranaeroarchaeum</taxon>
    </lineage>
</organism>
<dbReference type="InterPro" id="IPR023353">
    <property type="entry name" value="LemA-like_dom_sf"/>
</dbReference>
<reference evidence="7 8" key="1">
    <citation type="journal article" date="2022" name="Syst. Appl. Microbiol.">
        <title>Natronocalculus amylovorans gen. nov., sp. nov., and Natranaeroarchaeum aerophilus sp. nov., dominant culturable amylolytic natronoarchaea from hypersaline soda lakes in southwestern Siberia.</title>
        <authorList>
            <person name="Sorokin D.Y."/>
            <person name="Elcheninov A.G."/>
            <person name="Khizhniak T.V."/>
            <person name="Koenen M."/>
            <person name="Bale N.J."/>
            <person name="Damste J.S.S."/>
            <person name="Kublanov I.V."/>
        </authorList>
    </citation>
    <scope>NUCLEOTIDE SEQUENCE [LARGE SCALE GENOMIC DNA]</scope>
    <source>
        <strain evidence="7 8">AArc-St1-1</strain>
    </source>
</reference>
<evidence type="ECO:0000256" key="3">
    <source>
        <dbReference type="ARBA" id="ARBA00022692"/>
    </source>
</evidence>
<dbReference type="SUPFAM" id="SSF140478">
    <property type="entry name" value="LemA-like"/>
    <property type="match status" value="1"/>
</dbReference>
<evidence type="ECO:0000256" key="5">
    <source>
        <dbReference type="ARBA" id="ARBA00023136"/>
    </source>
</evidence>
<dbReference type="PANTHER" id="PTHR34478:SF1">
    <property type="entry name" value="PROTEIN LEMA"/>
    <property type="match status" value="1"/>
</dbReference>
<protein>
    <submittedName>
        <fullName evidence="7">LemA family protein</fullName>
    </submittedName>
</protein>
<dbReference type="InterPro" id="IPR007156">
    <property type="entry name" value="MamQ_LemA"/>
</dbReference>
<evidence type="ECO:0000256" key="1">
    <source>
        <dbReference type="ARBA" id="ARBA00004167"/>
    </source>
</evidence>
<gene>
    <name evidence="7" type="ORF">AArcSt11_11860</name>
</gene>
<evidence type="ECO:0000256" key="6">
    <source>
        <dbReference type="SAM" id="Phobius"/>
    </source>
</evidence>